<protein>
    <submittedName>
        <fullName evidence="3">Uncharacterized protein</fullName>
    </submittedName>
</protein>
<proteinExistence type="predicted"/>
<name>A0A9P7K8T4_9AGAR</name>
<dbReference type="EMBL" id="JABCKV010000746">
    <property type="protein sequence ID" value="KAG5640424.1"/>
    <property type="molecule type" value="Genomic_DNA"/>
</dbReference>
<feature type="chain" id="PRO_5040325999" evidence="2">
    <location>
        <begin position="22"/>
        <end position="126"/>
    </location>
</feature>
<reference evidence="3" key="1">
    <citation type="submission" date="2020-07" db="EMBL/GenBank/DDBJ databases">
        <authorList>
            <person name="Nieuwenhuis M."/>
            <person name="Van De Peppel L.J.J."/>
        </authorList>
    </citation>
    <scope>NUCLEOTIDE SEQUENCE</scope>
    <source>
        <strain evidence="3">AP01</strain>
        <tissue evidence="3">Mycelium</tissue>
    </source>
</reference>
<evidence type="ECO:0000313" key="3">
    <source>
        <dbReference type="EMBL" id="KAG5640424.1"/>
    </source>
</evidence>
<evidence type="ECO:0000256" key="1">
    <source>
        <dbReference type="SAM" id="MobiDB-lite"/>
    </source>
</evidence>
<keyword evidence="2" id="KW-0732">Signal</keyword>
<feature type="compositionally biased region" description="Polar residues" evidence="1">
    <location>
        <begin position="54"/>
        <end position="63"/>
    </location>
</feature>
<gene>
    <name evidence="3" type="ORF">DXG03_008704</name>
</gene>
<organism evidence="3 4">
    <name type="scientific">Asterophora parasitica</name>
    <dbReference type="NCBI Taxonomy" id="117018"/>
    <lineage>
        <taxon>Eukaryota</taxon>
        <taxon>Fungi</taxon>
        <taxon>Dikarya</taxon>
        <taxon>Basidiomycota</taxon>
        <taxon>Agaricomycotina</taxon>
        <taxon>Agaricomycetes</taxon>
        <taxon>Agaricomycetidae</taxon>
        <taxon>Agaricales</taxon>
        <taxon>Tricholomatineae</taxon>
        <taxon>Lyophyllaceae</taxon>
        <taxon>Asterophora</taxon>
    </lineage>
</organism>
<dbReference type="OrthoDB" id="10263073at2759"/>
<evidence type="ECO:0000313" key="4">
    <source>
        <dbReference type="Proteomes" id="UP000775547"/>
    </source>
</evidence>
<feature type="region of interest" description="Disordered" evidence="1">
    <location>
        <begin position="47"/>
        <end position="126"/>
    </location>
</feature>
<keyword evidence="4" id="KW-1185">Reference proteome</keyword>
<dbReference type="Proteomes" id="UP000775547">
    <property type="component" value="Unassembled WGS sequence"/>
</dbReference>
<feature type="compositionally biased region" description="Basic and acidic residues" evidence="1">
    <location>
        <begin position="77"/>
        <end position="87"/>
    </location>
</feature>
<sequence length="126" mass="13663">MNTKLFTYLGVVVILSKTSFAAPALHAVDGATFPLVFLHPDRWNHESEQGPMAFTTTSSSSVDKPTATVPPIALDPNKPKWDEHSHGPFEPTRGRLGAPMMGPHNIPVEKQNADLMAPPSTDHGRV</sequence>
<feature type="signal peptide" evidence="2">
    <location>
        <begin position="1"/>
        <end position="21"/>
    </location>
</feature>
<evidence type="ECO:0000256" key="2">
    <source>
        <dbReference type="SAM" id="SignalP"/>
    </source>
</evidence>
<dbReference type="AlphaFoldDB" id="A0A9P7K8T4"/>
<feature type="non-terminal residue" evidence="3">
    <location>
        <position position="126"/>
    </location>
</feature>
<comment type="caution">
    <text evidence="3">The sequence shown here is derived from an EMBL/GenBank/DDBJ whole genome shotgun (WGS) entry which is preliminary data.</text>
</comment>
<dbReference type="Gene3D" id="2.60.120.10">
    <property type="entry name" value="Jelly Rolls"/>
    <property type="match status" value="1"/>
</dbReference>
<accession>A0A9P7K8T4</accession>
<reference evidence="3" key="2">
    <citation type="submission" date="2021-10" db="EMBL/GenBank/DDBJ databases">
        <title>Phylogenomics reveals ancestral predisposition of the termite-cultivated fungus Termitomyces towards a domesticated lifestyle.</title>
        <authorList>
            <person name="Auxier B."/>
            <person name="Grum-Grzhimaylo A."/>
            <person name="Cardenas M.E."/>
            <person name="Lodge J.D."/>
            <person name="Laessoe T."/>
            <person name="Pedersen O."/>
            <person name="Smith M.E."/>
            <person name="Kuyper T.W."/>
            <person name="Franco-Molano E.A."/>
            <person name="Baroni T.J."/>
            <person name="Aanen D.K."/>
        </authorList>
    </citation>
    <scope>NUCLEOTIDE SEQUENCE</scope>
    <source>
        <strain evidence="3">AP01</strain>
        <tissue evidence="3">Mycelium</tissue>
    </source>
</reference>
<dbReference type="InterPro" id="IPR014710">
    <property type="entry name" value="RmlC-like_jellyroll"/>
</dbReference>